<dbReference type="AlphaFoldDB" id="F0RJN3"/>
<protein>
    <submittedName>
        <fullName evidence="1">Uncharacterized protein</fullName>
    </submittedName>
</protein>
<dbReference type="InterPro" id="IPR045990">
    <property type="entry name" value="DUF5946"/>
</dbReference>
<gene>
    <name evidence="1" type="ordered locus">Deipr_1462</name>
</gene>
<evidence type="ECO:0000313" key="2">
    <source>
        <dbReference type="Proteomes" id="UP000007718"/>
    </source>
</evidence>
<dbReference type="HOGENOM" id="CLU_133846_0_0_0"/>
<proteinExistence type="predicted"/>
<accession>F0RJN3</accession>
<reference evidence="2" key="1">
    <citation type="submission" date="2011-02" db="EMBL/GenBank/DDBJ databases">
        <title>The complete sequence of chromosome of Deinococcus proteolyticus DSM 20540.</title>
        <authorList>
            <consortium name="US DOE Joint Genome Institute (JGI-PGF)"/>
            <person name="Lucas S."/>
            <person name="Copeland A."/>
            <person name="Lapidus A."/>
            <person name="Bruce D."/>
            <person name="Goodwin L."/>
            <person name="Pitluck S."/>
            <person name="Kyrpides N."/>
            <person name="Mavromatis K."/>
            <person name="Pagani I."/>
            <person name="Ivanova N."/>
            <person name="Ovchinnikova G."/>
            <person name="Zeytun A."/>
            <person name="Detter J.C."/>
            <person name="Han C."/>
            <person name="Land M."/>
            <person name="Hauser L."/>
            <person name="Markowitz V."/>
            <person name="Cheng J.-F."/>
            <person name="Hugenholtz P."/>
            <person name="Woyke T."/>
            <person name="Wu D."/>
            <person name="Pukall R."/>
            <person name="Steenblock K."/>
            <person name="Brambilla E."/>
            <person name="Klenk H.-P."/>
            <person name="Eisen J.A."/>
        </authorList>
    </citation>
    <scope>NUCLEOTIDE SEQUENCE [LARGE SCALE GENOMIC DNA]</scope>
    <source>
        <strain evidence="2">ATCC 35074 / DSM 20540 / JCM 6276 / NBRC 101906 / NCIMB 13154 / VKM Ac-1939 / CCM 2703 / MRP</strain>
    </source>
</reference>
<dbReference type="EMBL" id="CP002536">
    <property type="protein sequence ID" value="ADY26603.1"/>
    <property type="molecule type" value="Genomic_DNA"/>
</dbReference>
<name>F0RJN3_DEIPM</name>
<dbReference type="Proteomes" id="UP000007718">
    <property type="component" value="Chromosome"/>
</dbReference>
<keyword evidence="2" id="KW-1185">Reference proteome</keyword>
<dbReference type="Pfam" id="PF19371">
    <property type="entry name" value="DUF5946"/>
    <property type="match status" value="1"/>
</dbReference>
<organism evidence="1 2">
    <name type="scientific">Deinococcus proteolyticus (strain ATCC 35074 / DSM 20540 / JCM 6276 / NBRC 101906 / NCIMB 13154 / VKM Ac-1939 / CCM 2703 / MRP)</name>
    <dbReference type="NCBI Taxonomy" id="693977"/>
    <lineage>
        <taxon>Bacteria</taxon>
        <taxon>Thermotogati</taxon>
        <taxon>Deinococcota</taxon>
        <taxon>Deinococci</taxon>
        <taxon>Deinococcales</taxon>
        <taxon>Deinococcaceae</taxon>
        <taxon>Deinococcus</taxon>
    </lineage>
</organism>
<evidence type="ECO:0000313" key="1">
    <source>
        <dbReference type="EMBL" id="ADY26603.1"/>
    </source>
</evidence>
<dbReference type="OrthoDB" id="531380at2"/>
<dbReference type="KEGG" id="dpt:Deipr_1462"/>
<reference evidence="1 2" key="2">
    <citation type="journal article" date="2012" name="Stand. Genomic Sci.">
        <title>Complete genome sequence of the orange-red pigmented, radioresistant Deinococcus proteolyticus type strain (MRP(T)).</title>
        <authorList>
            <person name="Copeland A."/>
            <person name="Zeytun A."/>
            <person name="Yassawong M."/>
            <person name="Nolan M."/>
            <person name="Lucas S."/>
            <person name="Hammon N."/>
            <person name="Deshpande S."/>
            <person name="Cheng J.F."/>
            <person name="Han C."/>
            <person name="Tapia R."/>
            <person name="Goodwin L.A."/>
            <person name="Pitluck S."/>
            <person name="Mavromatis K."/>
            <person name="Liolios K."/>
            <person name="Pagani I."/>
            <person name="Ivanova N."/>
            <person name="Mikhailova N."/>
            <person name="Pati A."/>
            <person name="Chen A."/>
            <person name="Palaniappan K."/>
            <person name="Land M."/>
            <person name="Hauser L."/>
            <person name="Jeffries C.D."/>
            <person name="Brambilla E.M."/>
            <person name="Rohde M."/>
            <person name="Sikorski J."/>
            <person name="Pukall R."/>
            <person name="Goker M."/>
            <person name="Detter J.C."/>
            <person name="Woyke T."/>
            <person name="Bristow J."/>
            <person name="Eisen J.A."/>
            <person name="Markowitz V."/>
            <person name="Hugenholtz P."/>
            <person name="Kyrpides N.C."/>
            <person name="Klenk H.P."/>
            <person name="Lapidus A."/>
        </authorList>
    </citation>
    <scope>NUCLEOTIDE SEQUENCE [LARGE SCALE GENOMIC DNA]</scope>
    <source>
        <strain evidence="2">ATCC 35074 / DSM 20540 / JCM 6276 / NBRC 101906 / NCIMB 13154 / VKM Ac-1939 / CCM 2703 / MRP</strain>
    </source>
</reference>
<dbReference type="RefSeq" id="WP_013615211.1">
    <property type="nucleotide sequence ID" value="NC_015161.1"/>
</dbReference>
<sequence>MADIQCPSCGLLHPDLGLPRPKGLLASGECYAASSQILSAFYLPALVSKRQYVVDAYACTHPDDTTRLGVQTTALCLMTLQLYMECGQAVAEGSAMHREMMQSRPDFFTPLARPPLGHLPTFQIFEGVLDTERGRLAREWAEQVWQAWSPHHAQVRAWNLRLVPHRVSS</sequence>